<dbReference type="EMBL" id="CP017603">
    <property type="protein sequence ID" value="AOY76285.1"/>
    <property type="molecule type" value="Genomic_DNA"/>
</dbReference>
<dbReference type="RefSeq" id="WP_070967549.1">
    <property type="nucleotide sequence ID" value="NZ_CP017603.1"/>
</dbReference>
<dbReference type="SMART" id="SM01134">
    <property type="entry name" value="DeoRC"/>
    <property type="match status" value="1"/>
</dbReference>
<dbReference type="InterPro" id="IPR037171">
    <property type="entry name" value="NagB/RpiA_transferase-like"/>
</dbReference>
<keyword evidence="3" id="KW-0804">Transcription</keyword>
<dbReference type="InterPro" id="IPR036390">
    <property type="entry name" value="WH_DNA-bd_sf"/>
</dbReference>
<dbReference type="EMBL" id="CP020559">
    <property type="protein sequence ID" value="ARE86672.1"/>
    <property type="molecule type" value="Genomic_DNA"/>
</dbReference>
<dbReference type="AlphaFoldDB" id="A0AAC9RJI2"/>
<dbReference type="SUPFAM" id="SSF100950">
    <property type="entry name" value="NagB/RpiA/CoA transferase-like"/>
    <property type="match status" value="1"/>
</dbReference>
<dbReference type="Pfam" id="PF08220">
    <property type="entry name" value="HTH_DeoR"/>
    <property type="match status" value="1"/>
</dbReference>
<dbReference type="Proteomes" id="UP000177894">
    <property type="component" value="Chromosome"/>
</dbReference>
<name>A0AAC9RJI2_9CLOT</name>
<dbReference type="InterPro" id="IPR014036">
    <property type="entry name" value="DeoR-like_C"/>
</dbReference>
<feature type="domain" description="HTH deoR-type" evidence="4">
    <location>
        <begin position="3"/>
        <end position="58"/>
    </location>
</feature>
<dbReference type="Gene3D" id="3.40.50.1360">
    <property type="match status" value="1"/>
</dbReference>
<dbReference type="PRINTS" id="PR00037">
    <property type="entry name" value="HTHLACR"/>
</dbReference>
<dbReference type="InterPro" id="IPR001034">
    <property type="entry name" value="DeoR_HTH"/>
</dbReference>
<protein>
    <submittedName>
        <fullName evidence="6">Glucitol operon repressor</fullName>
    </submittedName>
</protein>
<proteinExistence type="predicted"/>
<sequence length="253" mass="28043">MLPAERRKIITDYLKEHGKVVVEDLAEVLKVSTMTIRRDLQLLEEEDLVTRTHGGAVLKEQLIKEVPYKDKAAINIKIKRKLALFAAGLVQEGYTVILDAGTTNMEIAKHLVNKKDVKVITNDVMIAAFLYPYENIEVYCCGGLIQKTTGAITGSNAKDFFEDVLTDVIFIGANAVDLRSGITTPTLDKAKLKRQMLEAAEEKILVCDSSKFGKKSFAKVCSLEELDLIITDTGIALETLDILKEKNIAVEKV</sequence>
<reference evidence="6 8" key="2">
    <citation type="submission" date="2017-03" db="EMBL/GenBank/DDBJ databases">
        <title>Complete sequence of Clostridium formicaceticum DSM 92.</title>
        <authorList>
            <person name="Poehlein A."/>
            <person name="Karl M."/>
            <person name="Bengelsdorf F.R."/>
            <person name="Duerre P."/>
            <person name="Daniel R."/>
        </authorList>
    </citation>
    <scope>NUCLEOTIDE SEQUENCE [LARGE SCALE GENOMIC DNA]</scope>
    <source>
        <strain evidence="6 8">DSM 92</strain>
    </source>
</reference>
<evidence type="ECO:0000313" key="5">
    <source>
        <dbReference type="EMBL" id="AOY76285.1"/>
    </source>
</evidence>
<dbReference type="PANTHER" id="PTHR30363">
    <property type="entry name" value="HTH-TYPE TRANSCRIPTIONAL REGULATOR SRLR-RELATED"/>
    <property type="match status" value="1"/>
</dbReference>
<dbReference type="Pfam" id="PF00455">
    <property type="entry name" value="DeoRC"/>
    <property type="match status" value="1"/>
</dbReference>
<dbReference type="Proteomes" id="UP000192478">
    <property type="component" value="Chromosome"/>
</dbReference>
<evidence type="ECO:0000313" key="7">
    <source>
        <dbReference type="Proteomes" id="UP000177894"/>
    </source>
</evidence>
<organism evidence="6 8">
    <name type="scientific">Clostridium formicaceticum</name>
    <dbReference type="NCBI Taxonomy" id="1497"/>
    <lineage>
        <taxon>Bacteria</taxon>
        <taxon>Bacillati</taxon>
        <taxon>Bacillota</taxon>
        <taxon>Clostridia</taxon>
        <taxon>Eubacteriales</taxon>
        <taxon>Clostridiaceae</taxon>
        <taxon>Clostridium</taxon>
    </lineage>
</organism>
<dbReference type="GO" id="GO:0003700">
    <property type="term" value="F:DNA-binding transcription factor activity"/>
    <property type="evidence" value="ECO:0007669"/>
    <property type="project" value="InterPro"/>
</dbReference>
<evidence type="ECO:0000313" key="8">
    <source>
        <dbReference type="Proteomes" id="UP000192478"/>
    </source>
</evidence>
<evidence type="ECO:0000256" key="2">
    <source>
        <dbReference type="ARBA" id="ARBA00023125"/>
    </source>
</evidence>
<evidence type="ECO:0000259" key="4">
    <source>
        <dbReference type="PROSITE" id="PS51000"/>
    </source>
</evidence>
<dbReference type="InterPro" id="IPR050313">
    <property type="entry name" value="Carb_Metab_HTH_regulators"/>
</dbReference>
<dbReference type="PROSITE" id="PS00894">
    <property type="entry name" value="HTH_DEOR_1"/>
    <property type="match status" value="1"/>
</dbReference>
<dbReference type="InterPro" id="IPR036388">
    <property type="entry name" value="WH-like_DNA-bd_sf"/>
</dbReference>
<gene>
    <name evidence="6" type="primary">srlR_1</name>
    <name evidence="5" type="ORF">BJL90_10455</name>
    <name evidence="6" type="ORF">CLFO_09980</name>
</gene>
<dbReference type="InterPro" id="IPR018356">
    <property type="entry name" value="Tscrpt_reg_HTH_DeoR_CS"/>
</dbReference>
<evidence type="ECO:0000313" key="6">
    <source>
        <dbReference type="EMBL" id="ARE86672.1"/>
    </source>
</evidence>
<keyword evidence="7" id="KW-1185">Reference proteome</keyword>
<evidence type="ECO:0000256" key="3">
    <source>
        <dbReference type="ARBA" id="ARBA00023163"/>
    </source>
</evidence>
<dbReference type="SMART" id="SM00420">
    <property type="entry name" value="HTH_DEOR"/>
    <property type="match status" value="1"/>
</dbReference>
<dbReference type="PANTHER" id="PTHR30363:SF46">
    <property type="entry name" value="LYSR FAMILY TRANSCRIPTIONAL REGULATOR"/>
    <property type="match status" value="1"/>
</dbReference>
<dbReference type="KEGG" id="cfm:BJL90_10455"/>
<reference evidence="5 7" key="1">
    <citation type="submission" date="2016-10" db="EMBL/GenBank/DDBJ databases">
        <title>Complete Genome Sequence of Acetogen Clostridium formicoaceticum ATCC 27076.</title>
        <authorList>
            <person name="Bao T."/>
            <person name="Cheng C."/>
            <person name="Zhao J."/>
            <person name="Yang S.-T."/>
            <person name="Wang J."/>
            <person name="Wang M."/>
        </authorList>
    </citation>
    <scope>NUCLEOTIDE SEQUENCE [LARGE SCALE GENOMIC DNA]</scope>
    <source>
        <strain evidence="5 7">ATCC 27076</strain>
    </source>
</reference>
<dbReference type="PROSITE" id="PS51000">
    <property type="entry name" value="HTH_DEOR_2"/>
    <property type="match status" value="1"/>
</dbReference>
<dbReference type="Gene3D" id="1.10.10.10">
    <property type="entry name" value="Winged helix-like DNA-binding domain superfamily/Winged helix DNA-binding domain"/>
    <property type="match status" value="1"/>
</dbReference>
<dbReference type="SUPFAM" id="SSF46785">
    <property type="entry name" value="Winged helix' DNA-binding domain"/>
    <property type="match status" value="1"/>
</dbReference>
<evidence type="ECO:0000256" key="1">
    <source>
        <dbReference type="ARBA" id="ARBA00023015"/>
    </source>
</evidence>
<dbReference type="GO" id="GO:0003677">
    <property type="term" value="F:DNA binding"/>
    <property type="evidence" value="ECO:0007669"/>
    <property type="project" value="UniProtKB-KW"/>
</dbReference>
<accession>A0AAC9RJI2</accession>
<keyword evidence="1" id="KW-0805">Transcription regulation</keyword>
<keyword evidence="2" id="KW-0238">DNA-binding</keyword>